<dbReference type="EMBL" id="NFIJ01000004">
    <property type="protein sequence ID" value="OUO06122.1"/>
    <property type="molecule type" value="Genomic_DNA"/>
</dbReference>
<accession>A0A9Q5ST60</accession>
<dbReference type="SUPFAM" id="SSF51445">
    <property type="entry name" value="(Trans)glycosidases"/>
    <property type="match status" value="1"/>
</dbReference>
<dbReference type="GeneID" id="93408114"/>
<dbReference type="InterPro" id="IPR013783">
    <property type="entry name" value="Ig-like_fold"/>
</dbReference>
<dbReference type="PANTHER" id="PTHR42732">
    <property type="entry name" value="BETA-GALACTOSIDASE"/>
    <property type="match status" value="1"/>
</dbReference>
<evidence type="ECO:0000313" key="7">
    <source>
        <dbReference type="Proteomes" id="UP000195975"/>
    </source>
</evidence>
<gene>
    <name evidence="6" type="ORF">B5F96_06415</name>
</gene>
<dbReference type="InterPro" id="IPR017853">
    <property type="entry name" value="GH"/>
</dbReference>
<keyword evidence="4" id="KW-0732">Signal</keyword>
<reference evidence="7" key="1">
    <citation type="submission" date="2017-04" db="EMBL/GenBank/DDBJ databases">
        <title>Function of individual gut microbiota members based on whole genome sequencing of pure cultures obtained from chicken caecum.</title>
        <authorList>
            <person name="Medvecky M."/>
            <person name="Cejkova D."/>
            <person name="Polansky O."/>
            <person name="Karasova D."/>
            <person name="Kubasova T."/>
            <person name="Cizek A."/>
            <person name="Rychlik I."/>
        </authorList>
    </citation>
    <scope>NUCLEOTIDE SEQUENCE [LARGE SCALE GENOMIC DNA]</scope>
    <source>
        <strain evidence="7">An42</strain>
    </source>
</reference>
<evidence type="ECO:0000256" key="1">
    <source>
        <dbReference type="ARBA" id="ARBA00007401"/>
    </source>
</evidence>
<dbReference type="Pfam" id="PF00703">
    <property type="entry name" value="Glyco_hydro_2"/>
    <property type="match status" value="1"/>
</dbReference>
<feature type="chain" id="PRO_5040481331" evidence="4">
    <location>
        <begin position="21"/>
        <end position="976"/>
    </location>
</feature>
<keyword evidence="2 6" id="KW-0378">Hydrolase</keyword>
<dbReference type="GO" id="GO:0004553">
    <property type="term" value="F:hydrolase activity, hydrolyzing O-glycosyl compounds"/>
    <property type="evidence" value="ECO:0007669"/>
    <property type="project" value="InterPro"/>
</dbReference>
<evidence type="ECO:0000313" key="6">
    <source>
        <dbReference type="EMBL" id="OUO06122.1"/>
    </source>
</evidence>
<dbReference type="InterPro" id="IPR051913">
    <property type="entry name" value="GH2_Domain-Containing"/>
</dbReference>
<dbReference type="RefSeq" id="WP_021862850.1">
    <property type="nucleotide sequence ID" value="NZ_CAJLBM010000009.1"/>
</dbReference>
<comment type="similarity">
    <text evidence="1">Belongs to the glycosyl hydrolase 2 family.</text>
</comment>
<evidence type="ECO:0000256" key="4">
    <source>
        <dbReference type="SAM" id="SignalP"/>
    </source>
</evidence>
<dbReference type="Proteomes" id="UP000195975">
    <property type="component" value="Unassembled WGS sequence"/>
</dbReference>
<keyword evidence="3" id="KW-0326">Glycosidase</keyword>
<dbReference type="InterPro" id="IPR008979">
    <property type="entry name" value="Galactose-bd-like_sf"/>
</dbReference>
<sequence>MKKIALLVLLSTLFFSYTEAQVHTTFEMRYITSDSKADGETDFTGESEWMSLDQRIDFLNKYAAFASGFYGNLGLDKPLIGDGDIRQTVRRIKPQPLTNVRQTLRLADWRAYGYRAGKAEDVQNAFAGWTVVNGATVKDGSLILEDCAVERNLDPIRWRFRLHLDVKKVGSGCTIVFHKGGKPLLSTRLADKVFSLSSGMNKGNGHYDSSVPLHLEIYGDFTNNRFFVTVNGKSVACLIGEADIREIDKMVIRSEGTTEIDDISLFNFVEDRTNKHTPYSSVLLINEDFNDVLPMQGWQSLDYDDSAWKQVTLPSSHGGLREKEESYYLRKKIHLTDFERAVLKLETIDPGGEVWINGQPVAVINNRHPYDLDVTEYLQRNQENLIAVRVKPYKAAHRMLHSPSDPYIGWFLGRATLILTNRCMIKDVFAYTGSLDGAARQVNRILLQYSGVYAFEGSVEVNYYPWFPVEGEKVATMKQNIEIRPSVDNEIVLEMPVDNPVLWSPESPNLYRVEVILRDKEGREIDDYMLTTGIRTISQKDGNLYVNNRPEILKGAQILGSRYPVETMSKNYKCVSDETIAKDLMMIKEMNGNLLRLHVHAEKDTTDGINDPRYAEYADQLGVYLLWQTAAWIREGEAWNVDLEGYPKFMRQVCNHPSIVMWEASNHPNRFKLHDISDSHDFVTRVYRTLSAVDTSRLISPTSFWQHMHYGNYDGSLDKEGNPIVPNPVLMEKLMTRGSQDAYTGYGAKWTALRKAPNKWAASCLAANDKAYFNFEHEESAAQPNWTLAEKEPWFKIQSYEWEYEKGSIGRLLDASEWRISQAFQAFAAWESMKKQILIGYDGFSWCSLESGSNMFTYQKPLIDPFGIPKLAYYANQSVFQPIWAGSSNVDVVYGPADHISPVLFNLGQPKTVDLTIELKNDKGKRIDRKIFKNIQVAGGRTVVNLDGFRFKTVPDGYYFLVYTVKEQNPPYRHKE</sequence>
<name>A0A9Q5ST60_9BACT</name>
<evidence type="ECO:0000256" key="3">
    <source>
        <dbReference type="ARBA" id="ARBA00023295"/>
    </source>
</evidence>
<proteinExistence type="inferred from homology"/>
<comment type="caution">
    <text evidence="6">The sequence shown here is derived from an EMBL/GenBank/DDBJ whole genome shotgun (WGS) entry which is preliminary data.</text>
</comment>
<dbReference type="Gene3D" id="2.60.120.260">
    <property type="entry name" value="Galactose-binding domain-like"/>
    <property type="match status" value="1"/>
</dbReference>
<evidence type="ECO:0000259" key="5">
    <source>
        <dbReference type="Pfam" id="PF00703"/>
    </source>
</evidence>
<dbReference type="SUPFAM" id="SSF49303">
    <property type="entry name" value="beta-Galactosidase/glucuronidase domain"/>
    <property type="match status" value="1"/>
</dbReference>
<dbReference type="PANTHER" id="PTHR42732:SF1">
    <property type="entry name" value="BETA-MANNOSIDASE"/>
    <property type="match status" value="1"/>
</dbReference>
<dbReference type="InterPro" id="IPR036156">
    <property type="entry name" value="Beta-gal/glucu_dom_sf"/>
</dbReference>
<dbReference type="SUPFAM" id="SSF49785">
    <property type="entry name" value="Galactose-binding domain-like"/>
    <property type="match status" value="1"/>
</dbReference>
<dbReference type="Gene3D" id="3.20.20.80">
    <property type="entry name" value="Glycosidases"/>
    <property type="match status" value="1"/>
</dbReference>
<dbReference type="InterPro" id="IPR006102">
    <property type="entry name" value="Ig-like_GH2"/>
</dbReference>
<feature type="domain" description="Glycoside hydrolase family 2 immunoglobulin-like beta-sandwich" evidence="5">
    <location>
        <begin position="467"/>
        <end position="535"/>
    </location>
</feature>
<dbReference type="AlphaFoldDB" id="A0A9Q5ST60"/>
<organism evidence="6 7">
    <name type="scientific">Parabacteroides johnsonii</name>
    <dbReference type="NCBI Taxonomy" id="387661"/>
    <lineage>
        <taxon>Bacteria</taxon>
        <taxon>Pseudomonadati</taxon>
        <taxon>Bacteroidota</taxon>
        <taxon>Bacteroidia</taxon>
        <taxon>Bacteroidales</taxon>
        <taxon>Tannerellaceae</taxon>
        <taxon>Parabacteroides</taxon>
    </lineage>
</organism>
<dbReference type="GO" id="GO:0005975">
    <property type="term" value="P:carbohydrate metabolic process"/>
    <property type="evidence" value="ECO:0007669"/>
    <property type="project" value="InterPro"/>
</dbReference>
<evidence type="ECO:0000256" key="2">
    <source>
        <dbReference type="ARBA" id="ARBA00022801"/>
    </source>
</evidence>
<protein>
    <submittedName>
        <fullName evidence="6">Glycosyl hydrolase family 2</fullName>
    </submittedName>
</protein>
<dbReference type="Gene3D" id="2.60.40.10">
    <property type="entry name" value="Immunoglobulins"/>
    <property type="match status" value="1"/>
</dbReference>
<feature type="signal peptide" evidence="4">
    <location>
        <begin position="1"/>
        <end position="20"/>
    </location>
</feature>